<dbReference type="InterPro" id="IPR050173">
    <property type="entry name" value="ABC_transporter_C-like"/>
</dbReference>
<evidence type="ECO:0000256" key="9">
    <source>
        <dbReference type="SAM" id="Phobius"/>
    </source>
</evidence>
<feature type="transmembrane region" description="Helical" evidence="9">
    <location>
        <begin position="962"/>
        <end position="983"/>
    </location>
</feature>
<evidence type="ECO:0000256" key="6">
    <source>
        <dbReference type="ARBA" id="ARBA00022840"/>
    </source>
</evidence>
<dbReference type="EMBL" id="CR940348">
    <property type="protein sequence ID" value="CAI74044.1"/>
    <property type="molecule type" value="Genomic_DNA"/>
</dbReference>
<evidence type="ECO:0000256" key="3">
    <source>
        <dbReference type="ARBA" id="ARBA00022448"/>
    </source>
</evidence>
<dbReference type="PROSITE" id="PS50929">
    <property type="entry name" value="ABC_TM1F"/>
    <property type="match status" value="1"/>
</dbReference>
<keyword evidence="4 9" id="KW-0812">Transmembrane</keyword>
<dbReference type="OrthoDB" id="4865934at2759"/>
<reference evidence="12 13" key="1">
    <citation type="journal article" date="2005" name="Science">
        <title>Genome of the host-cell transforming parasite Theileria annulata compared with T. parva.</title>
        <authorList>
            <person name="Pain A."/>
            <person name="Renauld H."/>
            <person name="Berriman M."/>
            <person name="Murphy L."/>
            <person name="Yeats C.A."/>
            <person name="Weir W."/>
            <person name="Kerhornou A."/>
            <person name="Aslett M."/>
            <person name="Bishop R."/>
            <person name="Bouchier C."/>
            <person name="Cochet M."/>
            <person name="Coulson R.M.R."/>
            <person name="Cronin A."/>
            <person name="de Villiers E.P."/>
            <person name="Fraser A."/>
            <person name="Fosker N."/>
            <person name="Gardner M."/>
            <person name="Goble A."/>
            <person name="Griffiths-Jones S."/>
            <person name="Harris D.E."/>
            <person name="Katzer F."/>
            <person name="Larke N."/>
            <person name="Lord A."/>
            <person name="Maser P."/>
            <person name="McKellar S."/>
            <person name="Mooney P."/>
            <person name="Morton F."/>
            <person name="Nene V."/>
            <person name="O'Neil S."/>
            <person name="Price C."/>
            <person name="Quail M.A."/>
            <person name="Rabbinowitsch E."/>
            <person name="Rawlings N.D."/>
            <person name="Rutter S."/>
            <person name="Saunders D."/>
            <person name="Seeger K."/>
            <person name="Shah T."/>
            <person name="Squares R."/>
            <person name="Squares S."/>
            <person name="Tivey A."/>
            <person name="Walker A.R."/>
            <person name="Woodward J."/>
            <person name="Dobbelaere D.A.E."/>
            <person name="Langsley G."/>
            <person name="Rajandream M.A."/>
            <person name="McKeever D."/>
            <person name="Shiels B."/>
            <person name="Tait A."/>
            <person name="Barrell B.G."/>
            <person name="Hall N."/>
        </authorList>
    </citation>
    <scope>NUCLEOTIDE SEQUENCE [LARGE SCALE GENOMIC DNA]</scope>
    <source>
        <strain evidence="13">Ankara</strain>
    </source>
</reference>
<dbReference type="SMART" id="SM00382">
    <property type="entry name" value="AAA"/>
    <property type="match status" value="2"/>
</dbReference>
<feature type="domain" description="ABC transmembrane type-1" evidence="11">
    <location>
        <begin position="896"/>
        <end position="1093"/>
    </location>
</feature>
<evidence type="ECO:0000256" key="7">
    <source>
        <dbReference type="ARBA" id="ARBA00022989"/>
    </source>
</evidence>
<sequence>MKADHSKISGETDCQNEVEYCFWQNEVYSKLKSCLFFKENLFKFMDNGIFIYSLFTWAKRWISLISKQYVEPYKLHPLPVADQILYWQPIFSKNVSDALLRLESYETRHDGYPNTKPPRSIMLGATFKTFGKNIGLILFGFLILCFGNMSMVIFIKKILDTATGEQINIKLLFILVLSFVFVQFNIVIFLDHLNFYMYRIIHVIQYSFSITIFQHGLCYRRKYFNNINGCNYLNVCNNVLHSCSLDSECSKNPLYCPARRYQNKEINSRIFSFEFMDSYYISLFIESLAHLLQFIVTFTVGFYSISKLIPIKAWPLYTFCLTTTLFMIIVEILNTVILKHIYNLKDYRINKSREILSGLHLINKMFIDDVAHNIITETRNNELNLVLLRFVLSFINRLLVIITVAFSLIYMMDNYVNNILELDDISQFKSSCTVSSLFVLVKICDAMLFIPDSIKFLTYSLISLIRVEYFMRTCSPNFYISDNKFTGSTKMSSEVPDVTNEIDKDVVVLYKDASFSWVNNRKDFANNNNEVYLKNVNFQLKRGEIAIISGNQGCGKSNFIKSVLGEMTLVSGCMAVVPLHTSMPIFYASQDIWLQQGTIRSNITFGYRFDEEIYNSVIKAVELEFDILSWEKGDLRVVSDNAHSLSGGQRVRMEMARAIYAYLIFSKVNKDYNSQCSFLMCLDGPFHGLDPYVSRLIFNNLFNSKTGVLLKDDLSIIITSTALVLDKICITKGEFGNLTLYKIENKSLKRLKDIVSNKNQASKKSFSRIPIVCSPKEIIRICEPDRNDPIIRAEIIKGKYDDSLIIDPESKKTTRKFKESFKSYILYFKSTGFLFIFFVLFTLVYISFENAIFVLAGILGDEVMEIVVNVNTPFEIMSAYSTIRRLCNDTLDKLKILSVIIVLICLCANGILTYTCLRGCKRIHEYCIASIMNSSTNVKIKKISSEVLTFLSSDIFMIDENFGPCLSSLLILFLGAIVQSFIIIYSFPYLTPVLCLGLFIIMNYIFKNFIHASKNLQISSLESLSRNNSVCENAVSSSSIYRSFKKESNLMEDVVEYTDYCIRSWFYSKSFLSWASFVSKFVFLFIILTTLLIPVTIRSFKRINSFVGYYGLDLMTSVRIIFTFTNFVVNIAKIEMLMCSVQRFQCFIPPGTKCVFDKFRNVNEEDIVINSSKLKDQVDKKMLLKRRALEFKDTKPNLIKRMMFRPKINIIDICKYLPPEHSGIVLKDICVYTSSQMNEEGLILNNINASPSRSDIIGIIGRTGAGKTTLLSVLQNTVRYRSGQVLLDGKDLQDIPKSVIRHIIGVLPQLPFVFKGWTIRRFLDPRRLFTDDEINDALDKCGLLEFVNNLHGGRKLDTVIIPEDIDFKKTKEQSAKESFTHDEALTEDSFKSEDIMLSISQLRTLWFAKLLLCRHLYRMLIIDEPPSDNCSEDGSEVQDIGIPIYELLDKYFKHCTCFVTAHYANALRTCTSVWVMHNGKLIKTCKASEVSKNESISDLIEQLLNKYSKIY</sequence>
<feature type="transmembrane region" description="Helical" evidence="9">
    <location>
        <begin position="1071"/>
        <end position="1097"/>
    </location>
</feature>
<evidence type="ECO:0000256" key="1">
    <source>
        <dbReference type="ARBA" id="ARBA00004141"/>
    </source>
</evidence>
<dbReference type="Gene3D" id="1.20.1560.10">
    <property type="entry name" value="ABC transporter type 1, transmembrane domain"/>
    <property type="match status" value="1"/>
</dbReference>
<evidence type="ECO:0000313" key="12">
    <source>
        <dbReference type="EMBL" id="CAI74044.1"/>
    </source>
</evidence>
<dbReference type="InterPro" id="IPR011527">
    <property type="entry name" value="ABC1_TM_dom"/>
</dbReference>
<dbReference type="Gene3D" id="3.40.50.300">
    <property type="entry name" value="P-loop containing nucleotide triphosphate hydrolases"/>
    <property type="match status" value="2"/>
</dbReference>
<keyword evidence="13" id="KW-1185">Reference proteome</keyword>
<feature type="transmembrane region" description="Helical" evidence="9">
    <location>
        <begin position="279"/>
        <end position="304"/>
    </location>
</feature>
<dbReference type="OMA" id="FAIRYMI"/>
<dbReference type="GO" id="GO:0140359">
    <property type="term" value="F:ABC-type transporter activity"/>
    <property type="evidence" value="ECO:0007669"/>
    <property type="project" value="InterPro"/>
</dbReference>
<proteinExistence type="inferred from homology"/>
<dbReference type="SUPFAM" id="SSF52540">
    <property type="entry name" value="P-loop containing nucleoside triphosphate hydrolases"/>
    <property type="match status" value="2"/>
</dbReference>
<organism evidence="12 13">
    <name type="scientific">Theileria annulata</name>
    <dbReference type="NCBI Taxonomy" id="5874"/>
    <lineage>
        <taxon>Eukaryota</taxon>
        <taxon>Sar</taxon>
        <taxon>Alveolata</taxon>
        <taxon>Apicomplexa</taxon>
        <taxon>Aconoidasida</taxon>
        <taxon>Piroplasmida</taxon>
        <taxon>Theileriidae</taxon>
        <taxon>Theileria</taxon>
    </lineage>
</organism>
<dbReference type="InterPro" id="IPR003593">
    <property type="entry name" value="AAA+_ATPase"/>
</dbReference>
<dbReference type="PANTHER" id="PTHR24223">
    <property type="entry name" value="ATP-BINDING CASSETTE SUB-FAMILY C"/>
    <property type="match status" value="1"/>
</dbReference>
<dbReference type="GO" id="GO:0016887">
    <property type="term" value="F:ATP hydrolysis activity"/>
    <property type="evidence" value="ECO:0007669"/>
    <property type="project" value="InterPro"/>
</dbReference>
<protein>
    <submittedName>
        <fullName evidence="12">(Subtelomeric) ABC-transporter protein family member, putative</fullName>
    </submittedName>
</protein>
<dbReference type="PANTHER" id="PTHR24223:SF456">
    <property type="entry name" value="MULTIDRUG RESISTANCE-ASSOCIATED PROTEIN LETHAL(2)03659"/>
    <property type="match status" value="1"/>
</dbReference>
<gene>
    <name evidence="12" type="ORF">TA15955</name>
</gene>
<feature type="domain" description="ABC transporter" evidence="10">
    <location>
        <begin position="508"/>
        <end position="769"/>
    </location>
</feature>
<comment type="subcellular location">
    <subcellularLocation>
        <location evidence="1">Membrane</location>
        <topology evidence="1">Multi-pass membrane protein</topology>
    </subcellularLocation>
</comment>
<dbReference type="InterPro" id="IPR036640">
    <property type="entry name" value="ABC1_TM_sf"/>
</dbReference>
<evidence type="ECO:0000256" key="2">
    <source>
        <dbReference type="ARBA" id="ARBA00009726"/>
    </source>
</evidence>
<dbReference type="VEuPathDB" id="PiroplasmaDB:TA15955"/>
<feature type="transmembrane region" description="Helical" evidence="9">
    <location>
        <begin position="167"/>
        <end position="190"/>
    </location>
</feature>
<feature type="transmembrane region" description="Helical" evidence="9">
    <location>
        <begin position="989"/>
        <end position="1006"/>
    </location>
</feature>
<feature type="transmembrane region" description="Helical" evidence="9">
    <location>
        <begin position="196"/>
        <end position="213"/>
    </location>
</feature>
<evidence type="ECO:0000256" key="4">
    <source>
        <dbReference type="ARBA" id="ARBA00022692"/>
    </source>
</evidence>
<dbReference type="InterPro" id="IPR003439">
    <property type="entry name" value="ABC_transporter-like_ATP-bd"/>
</dbReference>
<comment type="similarity">
    <text evidence="2">Belongs to the ABC transporter superfamily. ABCC family. Conjugate transporter (TC 3.A.1.208) subfamily.</text>
</comment>
<feature type="transmembrane region" description="Helical" evidence="9">
    <location>
        <begin position="896"/>
        <end position="917"/>
    </location>
</feature>
<dbReference type="RefSeq" id="XP_951776.1">
    <property type="nucleotide sequence ID" value="XM_946683.1"/>
</dbReference>
<keyword evidence="6" id="KW-0067">ATP-binding</keyword>
<dbReference type="GeneID" id="3861837"/>
<dbReference type="FunCoup" id="Q4UFS2">
    <property type="interactions" value="2"/>
</dbReference>
<dbReference type="PROSITE" id="PS00211">
    <property type="entry name" value="ABC_TRANSPORTER_1"/>
    <property type="match status" value="1"/>
</dbReference>
<dbReference type="GO" id="GO:0005524">
    <property type="term" value="F:ATP binding"/>
    <property type="evidence" value="ECO:0007669"/>
    <property type="project" value="UniProtKB-KW"/>
</dbReference>
<dbReference type="STRING" id="5874.Q4UFS2"/>
<dbReference type="PROSITE" id="PS50893">
    <property type="entry name" value="ABC_TRANSPORTER_2"/>
    <property type="match status" value="2"/>
</dbReference>
<dbReference type="InterPro" id="IPR017871">
    <property type="entry name" value="ABC_transporter-like_CS"/>
</dbReference>
<keyword evidence="5" id="KW-0547">Nucleotide-binding</keyword>
<dbReference type="Proteomes" id="UP000001950">
    <property type="component" value="Chromosome 2"/>
</dbReference>
<keyword evidence="7 9" id="KW-1133">Transmembrane helix</keyword>
<evidence type="ECO:0000259" key="11">
    <source>
        <dbReference type="PROSITE" id="PS50929"/>
    </source>
</evidence>
<dbReference type="GO" id="GO:0016020">
    <property type="term" value="C:membrane"/>
    <property type="evidence" value="ECO:0007669"/>
    <property type="project" value="UniProtKB-SubCell"/>
</dbReference>
<dbReference type="KEGG" id="tan:TA15955"/>
<feature type="transmembrane region" description="Helical" evidence="9">
    <location>
        <begin position="134"/>
        <end position="155"/>
    </location>
</feature>
<feature type="transmembrane region" description="Helical" evidence="9">
    <location>
        <begin position="316"/>
        <end position="338"/>
    </location>
</feature>
<dbReference type="InParanoid" id="Q4UFS2"/>
<evidence type="ECO:0000259" key="10">
    <source>
        <dbReference type="PROSITE" id="PS50893"/>
    </source>
</evidence>
<evidence type="ECO:0000256" key="5">
    <source>
        <dbReference type="ARBA" id="ARBA00022741"/>
    </source>
</evidence>
<evidence type="ECO:0000313" key="13">
    <source>
        <dbReference type="Proteomes" id="UP000001950"/>
    </source>
</evidence>
<dbReference type="eggNOG" id="KOG0054">
    <property type="taxonomic scope" value="Eukaryota"/>
</dbReference>
<feature type="domain" description="ABC transporter" evidence="10">
    <location>
        <begin position="1224"/>
        <end position="1503"/>
    </location>
</feature>
<name>Q4UFS2_THEAN</name>
<dbReference type="SUPFAM" id="SSF90123">
    <property type="entry name" value="ABC transporter transmembrane region"/>
    <property type="match status" value="1"/>
</dbReference>
<dbReference type="Pfam" id="PF00005">
    <property type="entry name" value="ABC_tran"/>
    <property type="match status" value="2"/>
</dbReference>
<dbReference type="Pfam" id="PF00664">
    <property type="entry name" value="ABC_membrane"/>
    <property type="match status" value="1"/>
</dbReference>
<feature type="transmembrane region" description="Helical" evidence="9">
    <location>
        <begin position="824"/>
        <end position="848"/>
    </location>
</feature>
<accession>Q4UFS2</accession>
<dbReference type="InterPro" id="IPR027417">
    <property type="entry name" value="P-loop_NTPase"/>
</dbReference>
<keyword evidence="3" id="KW-0813">Transport</keyword>
<evidence type="ECO:0000256" key="8">
    <source>
        <dbReference type="ARBA" id="ARBA00023136"/>
    </source>
</evidence>
<keyword evidence="8 9" id="KW-0472">Membrane</keyword>
<feature type="transmembrane region" description="Helical" evidence="9">
    <location>
        <begin position="386"/>
        <end position="412"/>
    </location>
</feature>